<proteinExistence type="predicted"/>
<feature type="region of interest" description="Disordered" evidence="1">
    <location>
        <begin position="70"/>
        <end position="105"/>
    </location>
</feature>
<protein>
    <submittedName>
        <fullName evidence="2">Uncharacterized protein</fullName>
    </submittedName>
</protein>
<feature type="region of interest" description="Disordered" evidence="1">
    <location>
        <begin position="1"/>
        <end position="49"/>
    </location>
</feature>
<organism evidence="2 3">
    <name type="scientific">Melipona bicolor</name>
    <dbReference type="NCBI Taxonomy" id="60889"/>
    <lineage>
        <taxon>Eukaryota</taxon>
        <taxon>Metazoa</taxon>
        <taxon>Ecdysozoa</taxon>
        <taxon>Arthropoda</taxon>
        <taxon>Hexapoda</taxon>
        <taxon>Insecta</taxon>
        <taxon>Pterygota</taxon>
        <taxon>Neoptera</taxon>
        <taxon>Endopterygota</taxon>
        <taxon>Hymenoptera</taxon>
        <taxon>Apocrita</taxon>
        <taxon>Aculeata</taxon>
        <taxon>Apoidea</taxon>
        <taxon>Anthophila</taxon>
        <taxon>Apidae</taxon>
        <taxon>Melipona</taxon>
    </lineage>
</organism>
<accession>A0AA40FR58</accession>
<feature type="compositionally biased region" description="Basic and acidic residues" evidence="1">
    <location>
        <begin position="9"/>
        <end position="34"/>
    </location>
</feature>
<evidence type="ECO:0000313" key="2">
    <source>
        <dbReference type="EMBL" id="KAK1123484.1"/>
    </source>
</evidence>
<gene>
    <name evidence="2" type="ORF">K0M31_008190</name>
</gene>
<sequence length="164" mass="18486">MSELGSTRNHIENTHLHDDDGLSNNDEARPDLRLPKHSKSRRQQPLLVEETANPMFDEIIAEVPLVLRWFPAQPPPPSPPETSKSYKRRKSDGRLEEGNRRRKGRDVALGGKRSFAILPKLCASVCTVVMGCQKQTFAARALYTNTITLLLGRFLSACSYYQPL</sequence>
<evidence type="ECO:0000256" key="1">
    <source>
        <dbReference type="SAM" id="MobiDB-lite"/>
    </source>
</evidence>
<dbReference type="EMBL" id="JAHYIQ010000020">
    <property type="protein sequence ID" value="KAK1123484.1"/>
    <property type="molecule type" value="Genomic_DNA"/>
</dbReference>
<evidence type="ECO:0000313" key="3">
    <source>
        <dbReference type="Proteomes" id="UP001177670"/>
    </source>
</evidence>
<name>A0AA40FR58_9HYME</name>
<reference evidence="2" key="1">
    <citation type="submission" date="2021-10" db="EMBL/GenBank/DDBJ databases">
        <title>Melipona bicolor Genome sequencing and assembly.</title>
        <authorList>
            <person name="Araujo N.S."/>
            <person name="Arias M.C."/>
        </authorList>
    </citation>
    <scope>NUCLEOTIDE SEQUENCE</scope>
    <source>
        <strain evidence="2">USP_2M_L1-L4_2017</strain>
        <tissue evidence="2">Whole body</tissue>
    </source>
</reference>
<keyword evidence="3" id="KW-1185">Reference proteome</keyword>
<dbReference type="AlphaFoldDB" id="A0AA40FR58"/>
<dbReference type="Proteomes" id="UP001177670">
    <property type="component" value="Unassembled WGS sequence"/>
</dbReference>
<comment type="caution">
    <text evidence="2">The sequence shown here is derived from an EMBL/GenBank/DDBJ whole genome shotgun (WGS) entry which is preliminary data.</text>
</comment>